<dbReference type="Proteomes" id="UP000215223">
    <property type="component" value="Unassembled WGS sequence"/>
</dbReference>
<keyword evidence="2" id="KW-1185">Reference proteome</keyword>
<protein>
    <recommendedName>
        <fullName evidence="3">Polyketide synthase thioesterase domain-containing protein</fullName>
    </recommendedName>
</protein>
<reference evidence="1 2" key="1">
    <citation type="submission" date="2017-07" db="EMBL/GenBank/DDBJ databases">
        <title>Amycolatopsis thailandensis Genome sequencing and assembly.</title>
        <authorList>
            <person name="Kaur N."/>
            <person name="Mayilraj S."/>
        </authorList>
    </citation>
    <scope>NUCLEOTIDE SEQUENCE [LARGE SCALE GENOMIC DNA]</scope>
    <source>
        <strain evidence="1 2">JCM 16380</strain>
    </source>
</reference>
<name>A0A229SIC1_9PSEU</name>
<dbReference type="EMBL" id="NMQT01000011">
    <property type="protein sequence ID" value="OXM58471.1"/>
    <property type="molecule type" value="Genomic_DNA"/>
</dbReference>
<comment type="caution">
    <text evidence="1">The sequence shown here is derived from an EMBL/GenBank/DDBJ whole genome shotgun (WGS) entry which is preliminary data.</text>
</comment>
<evidence type="ECO:0000313" key="2">
    <source>
        <dbReference type="Proteomes" id="UP000215223"/>
    </source>
</evidence>
<evidence type="ECO:0008006" key="3">
    <source>
        <dbReference type="Google" id="ProtNLM"/>
    </source>
</evidence>
<dbReference type="Gene3D" id="3.40.50.1820">
    <property type="entry name" value="alpha/beta hydrolase"/>
    <property type="match status" value="1"/>
</dbReference>
<evidence type="ECO:0000313" key="1">
    <source>
        <dbReference type="EMBL" id="OXM58471.1"/>
    </source>
</evidence>
<dbReference type="SUPFAM" id="SSF53474">
    <property type="entry name" value="alpha/beta-Hydrolases"/>
    <property type="match status" value="1"/>
</dbReference>
<organism evidence="1 2">
    <name type="scientific">Amycolatopsis thailandensis</name>
    <dbReference type="NCBI Taxonomy" id="589330"/>
    <lineage>
        <taxon>Bacteria</taxon>
        <taxon>Bacillati</taxon>
        <taxon>Actinomycetota</taxon>
        <taxon>Actinomycetes</taxon>
        <taxon>Pseudonocardiales</taxon>
        <taxon>Pseudonocardiaceae</taxon>
        <taxon>Amycolatopsis</taxon>
    </lineage>
</organism>
<dbReference type="AlphaFoldDB" id="A0A229SIC1"/>
<dbReference type="InterPro" id="IPR029058">
    <property type="entry name" value="AB_hydrolase_fold"/>
</dbReference>
<sequence>MASRLGAMGRYVTLFDTWEPVPIRTPTPHLRASEALPGLPSFTADEQFPTALCARTVDLPGNHYTLLTRHAESAAAALNDWLTELFGN</sequence>
<gene>
    <name evidence="1" type="ORF">CFP71_02705</name>
</gene>
<accession>A0A229SIC1</accession>
<proteinExistence type="predicted"/>